<evidence type="ECO:0000313" key="2">
    <source>
        <dbReference type="Proteomes" id="UP000548632"/>
    </source>
</evidence>
<sequence length="56" mass="6244">MKQTQLVAHYTDTASIMRLIESMGLAPLRAEWQIKQAEIANLLNKAPAVKSLFSTD</sequence>
<comment type="caution">
    <text evidence="1">The sequence shown here is derived from an EMBL/GenBank/DDBJ whole genome shotgun (WGS) entry which is preliminary data.</text>
</comment>
<organism evidence="1 2">
    <name type="scientific">Thiospirillum jenense</name>
    <dbReference type="NCBI Taxonomy" id="1653858"/>
    <lineage>
        <taxon>Bacteria</taxon>
        <taxon>Pseudomonadati</taxon>
        <taxon>Pseudomonadota</taxon>
        <taxon>Gammaproteobacteria</taxon>
        <taxon>Chromatiales</taxon>
        <taxon>Chromatiaceae</taxon>
        <taxon>Thiospirillum</taxon>
    </lineage>
</organism>
<protein>
    <submittedName>
        <fullName evidence="1">Uncharacterized protein</fullName>
    </submittedName>
</protein>
<gene>
    <name evidence="1" type="ORF">HUK38_02490</name>
</gene>
<dbReference type="AlphaFoldDB" id="A0A839HD29"/>
<keyword evidence="2" id="KW-1185">Reference proteome</keyword>
<reference evidence="1 2" key="1">
    <citation type="journal article" date="2020" name="Arch. Microbiol.">
        <title>The genome sequence of the giant phototrophic gammaproteobacterium Thiospirillum jenense gives insight into its physiological properties and phylogenetic relationships.</title>
        <authorList>
            <person name="Imhoff J.F."/>
            <person name="Meyer T.E."/>
            <person name="Kyndt J.A."/>
        </authorList>
    </citation>
    <scope>NUCLEOTIDE SEQUENCE [LARGE SCALE GENOMIC DNA]</scope>
    <source>
        <strain evidence="1 2">DSM 216</strain>
    </source>
</reference>
<evidence type="ECO:0000313" key="1">
    <source>
        <dbReference type="EMBL" id="MBB1125097.1"/>
    </source>
</evidence>
<proteinExistence type="predicted"/>
<name>A0A839HD29_9GAMM</name>
<accession>A0A839HD29</accession>
<dbReference type="RefSeq" id="WP_182582211.1">
    <property type="nucleotide sequence ID" value="NZ_JABVCQ010000004.1"/>
</dbReference>
<dbReference type="Proteomes" id="UP000548632">
    <property type="component" value="Unassembled WGS sequence"/>
</dbReference>
<dbReference type="EMBL" id="JABVCQ010000004">
    <property type="protein sequence ID" value="MBB1125097.1"/>
    <property type="molecule type" value="Genomic_DNA"/>
</dbReference>